<feature type="site" description="Interaction with tRNA" evidence="9">
    <location>
        <position position="338"/>
    </location>
</feature>
<evidence type="ECO:0000256" key="2">
    <source>
        <dbReference type="ARBA" id="ARBA00022679"/>
    </source>
</evidence>
<feature type="region of interest" description="Interaction with tRNA" evidence="9">
    <location>
        <begin position="146"/>
        <end position="148"/>
    </location>
</feature>
<organism evidence="12 13">
    <name type="scientific">Neoroseomonas terrae</name>
    <dbReference type="NCBI Taxonomy" id="424799"/>
    <lineage>
        <taxon>Bacteria</taxon>
        <taxon>Pseudomonadati</taxon>
        <taxon>Pseudomonadota</taxon>
        <taxon>Alphaproteobacteria</taxon>
        <taxon>Acetobacterales</taxon>
        <taxon>Acetobacteraceae</taxon>
        <taxon>Neoroseomonas</taxon>
    </lineage>
</organism>
<feature type="active site" description="Cysteine persulfide intermediate" evidence="9">
    <location>
        <position position="197"/>
    </location>
</feature>
<comment type="catalytic activity">
    <reaction evidence="8 9">
        <text>S-sulfanyl-L-cysteinyl-[protein] + uridine(34) in tRNA + AH2 + ATP = 2-thiouridine(34) in tRNA + L-cysteinyl-[protein] + A + AMP + diphosphate + H(+)</text>
        <dbReference type="Rhea" id="RHEA:47032"/>
        <dbReference type="Rhea" id="RHEA-COMP:10131"/>
        <dbReference type="Rhea" id="RHEA-COMP:11726"/>
        <dbReference type="Rhea" id="RHEA-COMP:11727"/>
        <dbReference type="Rhea" id="RHEA-COMP:11728"/>
        <dbReference type="ChEBI" id="CHEBI:13193"/>
        <dbReference type="ChEBI" id="CHEBI:15378"/>
        <dbReference type="ChEBI" id="CHEBI:17499"/>
        <dbReference type="ChEBI" id="CHEBI:29950"/>
        <dbReference type="ChEBI" id="CHEBI:30616"/>
        <dbReference type="ChEBI" id="CHEBI:33019"/>
        <dbReference type="ChEBI" id="CHEBI:61963"/>
        <dbReference type="ChEBI" id="CHEBI:65315"/>
        <dbReference type="ChEBI" id="CHEBI:87170"/>
        <dbReference type="ChEBI" id="CHEBI:456215"/>
        <dbReference type="EC" id="2.8.1.13"/>
    </reaction>
</comment>
<dbReference type="Gene3D" id="2.40.30.10">
    <property type="entry name" value="Translation factors"/>
    <property type="match status" value="1"/>
</dbReference>
<evidence type="ECO:0000313" key="13">
    <source>
        <dbReference type="Proteomes" id="UP000698752"/>
    </source>
</evidence>
<evidence type="ECO:0000256" key="8">
    <source>
        <dbReference type="ARBA" id="ARBA00051542"/>
    </source>
</evidence>
<evidence type="ECO:0000259" key="11">
    <source>
        <dbReference type="Pfam" id="PF20259"/>
    </source>
</evidence>
<feature type="active site" description="Nucleophile" evidence="9">
    <location>
        <position position="100"/>
    </location>
</feature>
<dbReference type="Gene3D" id="2.30.30.280">
    <property type="entry name" value="Adenine nucleotide alpha hydrolases-like domains"/>
    <property type="match status" value="1"/>
</dbReference>
<dbReference type="EMBL" id="JAAEDI010000004">
    <property type="protein sequence ID" value="MBR0649027.1"/>
    <property type="molecule type" value="Genomic_DNA"/>
</dbReference>
<feature type="domain" description="tRNA-specific 2-thiouridylase MnmA-like C-terminal" evidence="10">
    <location>
        <begin position="283"/>
        <end position="353"/>
    </location>
</feature>
<name>A0ABS5EDC9_9PROT</name>
<dbReference type="CDD" id="cd01998">
    <property type="entry name" value="MnmA_TRMU-like"/>
    <property type="match status" value="1"/>
</dbReference>
<dbReference type="InterPro" id="IPR046884">
    <property type="entry name" value="MnmA-like_central"/>
</dbReference>
<keyword evidence="9" id="KW-0963">Cytoplasm</keyword>
<comment type="function">
    <text evidence="9">Catalyzes the 2-thiolation of uridine at the wobble position (U34) of tRNA, leading to the formation of s(2)U34.</text>
</comment>
<dbReference type="Pfam" id="PF03054">
    <property type="entry name" value="tRNA_Me_trans"/>
    <property type="match status" value="1"/>
</dbReference>
<feature type="site" description="Interaction with tRNA" evidence="9">
    <location>
        <position position="125"/>
    </location>
</feature>
<evidence type="ECO:0000256" key="3">
    <source>
        <dbReference type="ARBA" id="ARBA00022694"/>
    </source>
</evidence>
<comment type="caution">
    <text evidence="9">Lacks conserved residue(s) required for the propagation of feature annotation.</text>
</comment>
<accession>A0ABS5EDC9</accession>
<dbReference type="Pfam" id="PF20258">
    <property type="entry name" value="tRNA_Me_trans_C"/>
    <property type="match status" value="1"/>
</dbReference>
<evidence type="ECO:0000256" key="4">
    <source>
        <dbReference type="ARBA" id="ARBA00022741"/>
    </source>
</evidence>
<keyword evidence="7 9" id="KW-1015">Disulfide bond</keyword>
<feature type="domain" description="tRNA-specific 2-thiouridylase MnmA-like central" evidence="11">
    <location>
        <begin position="216"/>
        <end position="270"/>
    </location>
</feature>
<dbReference type="PANTHER" id="PTHR11933">
    <property type="entry name" value="TRNA 5-METHYLAMINOMETHYL-2-THIOURIDYLATE -METHYLTRANSFERASE"/>
    <property type="match status" value="1"/>
</dbReference>
<keyword evidence="2 9" id="KW-0808">Transferase</keyword>
<feature type="binding site" evidence="9">
    <location>
        <position position="32"/>
    </location>
    <ligand>
        <name>ATP</name>
        <dbReference type="ChEBI" id="CHEBI:30616"/>
    </ligand>
</feature>
<dbReference type="InterPro" id="IPR014729">
    <property type="entry name" value="Rossmann-like_a/b/a_fold"/>
</dbReference>
<gene>
    <name evidence="9 12" type="primary">mnmA</name>
    <name evidence="12" type="ORF">GXW78_05085</name>
</gene>
<keyword evidence="6 9" id="KW-0694">RNA-binding</keyword>
<dbReference type="InterPro" id="IPR023382">
    <property type="entry name" value="MnmA-like_central_sf"/>
</dbReference>
<dbReference type="Pfam" id="PF20259">
    <property type="entry name" value="tRNA_Me_trans_M"/>
    <property type="match status" value="1"/>
</dbReference>
<evidence type="ECO:0000256" key="5">
    <source>
        <dbReference type="ARBA" id="ARBA00022840"/>
    </source>
</evidence>
<evidence type="ECO:0000313" key="12">
    <source>
        <dbReference type="EMBL" id="MBR0649027.1"/>
    </source>
</evidence>
<evidence type="ECO:0000256" key="1">
    <source>
        <dbReference type="ARBA" id="ARBA00022555"/>
    </source>
</evidence>
<dbReference type="InterPro" id="IPR046885">
    <property type="entry name" value="MnmA-like_C"/>
</dbReference>
<keyword evidence="1 9" id="KW-0820">tRNA-binding</keyword>
<feature type="binding site" evidence="9">
    <location>
        <begin position="6"/>
        <end position="13"/>
    </location>
    <ligand>
        <name>ATP</name>
        <dbReference type="ChEBI" id="CHEBI:30616"/>
    </ligand>
</feature>
<reference evidence="13" key="1">
    <citation type="journal article" date="2021" name="Syst. Appl. Microbiol.">
        <title>Roseomonas hellenica sp. nov., isolated from roots of wild-growing Alkanna tinctoria.</title>
        <authorList>
            <person name="Rat A."/>
            <person name="Naranjo H.D."/>
            <person name="Lebbe L."/>
            <person name="Cnockaert M."/>
            <person name="Krigas N."/>
            <person name="Grigoriadou K."/>
            <person name="Maloupa E."/>
            <person name="Willems A."/>
        </authorList>
    </citation>
    <scope>NUCLEOTIDE SEQUENCE [LARGE SCALE GENOMIC DNA]</scope>
    <source>
        <strain evidence="13">LMG 31159</strain>
    </source>
</reference>
<sequence length="367" mass="38965">MRILVAMSGGVDSSVVAGLLAEQGHEVVGATLQLYDHGAAAKKKGACCAGQDIHDARDVADRLGIPHYVLDREQVFRREVIGDFADTYARGETPIPCIRCNQTVKFRDLVALARDLGCEALATGHYARRVEGADGAELHRAADPARDQSYFLAATTREQLGFARFPLGGYPDKAAVRAVAARLGLAVADKPDSQDICFVPEGRYDSLVAKLRPDAVAPGEVVHADGRVLGSHAGIARYTVGQGRGLGNASWDGDERLYVAGVDAGRRRVVLAPRGALESAEATLGEVNWLVDPPDAPRRCTVKLRAREVPRDAVVAWDADAGLARVTLDVPGIVAPGQACVMYDEDRVLGGGFLRVAGTVDRARAAA</sequence>
<dbReference type="InterPro" id="IPR004506">
    <property type="entry name" value="MnmA-like"/>
</dbReference>
<dbReference type="SUPFAM" id="SSF52402">
    <property type="entry name" value="Adenine nucleotide alpha hydrolases-like"/>
    <property type="match status" value="1"/>
</dbReference>
<protein>
    <recommendedName>
        <fullName evidence="9">tRNA-specific 2-thiouridylase MnmA</fullName>
        <ecNumber evidence="9">2.8.1.13</ecNumber>
    </recommendedName>
</protein>
<comment type="caution">
    <text evidence="12">The sequence shown here is derived from an EMBL/GenBank/DDBJ whole genome shotgun (WGS) entry which is preliminary data.</text>
</comment>
<dbReference type="PANTHER" id="PTHR11933:SF5">
    <property type="entry name" value="MITOCHONDRIAL TRNA-SPECIFIC 2-THIOURIDYLASE 1"/>
    <property type="match status" value="1"/>
</dbReference>
<keyword evidence="4 9" id="KW-0547">Nucleotide-binding</keyword>
<proteinExistence type="inferred from homology"/>
<dbReference type="EC" id="2.8.1.13" evidence="9"/>
<feature type="binding site" evidence="9">
    <location>
        <position position="124"/>
    </location>
    <ligand>
        <name>ATP</name>
        <dbReference type="ChEBI" id="CHEBI:30616"/>
    </ligand>
</feature>
<dbReference type="HAMAP" id="MF_00144">
    <property type="entry name" value="tRNA_thiouridyl_MnmA"/>
    <property type="match status" value="1"/>
</dbReference>
<keyword evidence="5 9" id="KW-0067">ATP-binding</keyword>
<comment type="similarity">
    <text evidence="9">Belongs to the MnmA/TRMU family.</text>
</comment>
<keyword evidence="3 9" id="KW-0819">tRNA processing</keyword>
<keyword evidence="13" id="KW-1185">Reference proteome</keyword>
<evidence type="ECO:0000256" key="7">
    <source>
        <dbReference type="ARBA" id="ARBA00023157"/>
    </source>
</evidence>
<dbReference type="NCBIfam" id="TIGR00420">
    <property type="entry name" value="trmU"/>
    <property type="match status" value="1"/>
</dbReference>
<dbReference type="GO" id="GO:0103016">
    <property type="term" value="F:tRNA-uridine 2-sulfurtransferase activity"/>
    <property type="evidence" value="ECO:0007669"/>
    <property type="project" value="UniProtKB-EC"/>
</dbReference>
<dbReference type="Proteomes" id="UP000698752">
    <property type="component" value="Unassembled WGS sequence"/>
</dbReference>
<feature type="disulfide bond" description="Alternate" evidence="9">
    <location>
        <begin position="100"/>
        <end position="197"/>
    </location>
</feature>
<dbReference type="RefSeq" id="WP_211866626.1">
    <property type="nucleotide sequence ID" value="NZ_JAAEDI010000004.1"/>
</dbReference>
<comment type="subcellular location">
    <subcellularLocation>
        <location evidence="9">Cytoplasm</location>
    </subcellularLocation>
</comment>
<evidence type="ECO:0000256" key="9">
    <source>
        <dbReference type="HAMAP-Rule" id="MF_00144"/>
    </source>
</evidence>
<evidence type="ECO:0000259" key="10">
    <source>
        <dbReference type="Pfam" id="PF20258"/>
    </source>
</evidence>
<evidence type="ECO:0000256" key="6">
    <source>
        <dbReference type="ARBA" id="ARBA00022884"/>
    </source>
</evidence>
<dbReference type="Gene3D" id="3.40.50.620">
    <property type="entry name" value="HUPs"/>
    <property type="match status" value="1"/>
</dbReference>
<dbReference type="NCBIfam" id="NF001138">
    <property type="entry name" value="PRK00143.1"/>
    <property type="match status" value="1"/>
</dbReference>